<dbReference type="EMBL" id="FWYC01000006">
    <property type="protein sequence ID" value="SMC88895.1"/>
    <property type="molecule type" value="Genomic_DNA"/>
</dbReference>
<dbReference type="Pfam" id="PF13649">
    <property type="entry name" value="Methyltransf_25"/>
    <property type="match status" value="1"/>
</dbReference>
<evidence type="ECO:0000256" key="2">
    <source>
        <dbReference type="ARBA" id="ARBA00022679"/>
    </source>
</evidence>
<dbReference type="AlphaFoldDB" id="A0A1W2CUI3"/>
<dbReference type="PANTHER" id="PTHR43464:SF19">
    <property type="entry name" value="UBIQUINONE BIOSYNTHESIS O-METHYLTRANSFERASE, MITOCHONDRIAL"/>
    <property type="match status" value="1"/>
</dbReference>
<evidence type="ECO:0000256" key="1">
    <source>
        <dbReference type="ARBA" id="ARBA00022603"/>
    </source>
</evidence>
<dbReference type="SUPFAM" id="SSF53335">
    <property type="entry name" value="S-adenosyl-L-methionine-dependent methyltransferases"/>
    <property type="match status" value="1"/>
</dbReference>
<dbReference type="InterPro" id="IPR041698">
    <property type="entry name" value="Methyltransf_25"/>
</dbReference>
<dbReference type="PANTHER" id="PTHR43464">
    <property type="entry name" value="METHYLTRANSFERASE"/>
    <property type="match status" value="1"/>
</dbReference>
<keyword evidence="6" id="KW-1185">Reference proteome</keyword>
<dbReference type="Proteomes" id="UP000192840">
    <property type="component" value="Unassembled WGS sequence"/>
</dbReference>
<dbReference type="eggNOG" id="COG2227">
    <property type="taxonomic scope" value="Bacteria"/>
</dbReference>
<sequence length="204" mass="22138">MDGGCDTGYAMSTCLWGTDHEPLLDDLLENCDLAGARVLDAGCGEGRNAAWLARQGAEVTAVDVSALALENARAMWPDEPGITWQLADLVAEPPRAGAYDVVVCDSVLHWMPGRTQVAELVQSLQQATSASGLHVVCAFNDRKQELGNHVNPPRIILAHEDYLNLYAEGWSAVRVIDEDITSSHADVPQPHNHSVTKFLVRRVS</sequence>
<accession>A0A1W2CUI3</accession>
<keyword evidence="2 5" id="KW-0808">Transferase</keyword>
<keyword evidence="3" id="KW-0949">S-adenosyl-L-methionine</keyword>
<evidence type="ECO:0000313" key="5">
    <source>
        <dbReference type="EMBL" id="SMC88895.1"/>
    </source>
</evidence>
<keyword evidence="1 5" id="KW-0489">Methyltransferase</keyword>
<reference evidence="6" key="1">
    <citation type="submission" date="2017-04" db="EMBL/GenBank/DDBJ databases">
        <authorList>
            <person name="Varghese N."/>
            <person name="Submissions S."/>
        </authorList>
    </citation>
    <scope>NUCLEOTIDE SEQUENCE [LARGE SCALE GENOMIC DNA]</scope>
    <source>
        <strain evidence="6">DSM 44073</strain>
    </source>
</reference>
<dbReference type="GO" id="GO:0032259">
    <property type="term" value="P:methylation"/>
    <property type="evidence" value="ECO:0007669"/>
    <property type="project" value="UniProtKB-KW"/>
</dbReference>
<feature type="domain" description="Methyltransferase" evidence="4">
    <location>
        <begin position="38"/>
        <end position="123"/>
    </location>
</feature>
<dbReference type="InterPro" id="IPR029063">
    <property type="entry name" value="SAM-dependent_MTases_sf"/>
</dbReference>
<proteinExistence type="predicted"/>
<dbReference type="Gene3D" id="3.40.50.150">
    <property type="entry name" value="Vaccinia Virus protein VP39"/>
    <property type="match status" value="1"/>
</dbReference>
<name>A0A1W2CUI3_9PSEU</name>
<gene>
    <name evidence="5" type="ORF">SAMN05660733_02369</name>
</gene>
<evidence type="ECO:0000259" key="4">
    <source>
        <dbReference type="Pfam" id="PF13649"/>
    </source>
</evidence>
<dbReference type="STRING" id="40571.SAMN05660733_02369"/>
<evidence type="ECO:0000256" key="3">
    <source>
        <dbReference type="ARBA" id="ARBA00022691"/>
    </source>
</evidence>
<dbReference type="RefSeq" id="WP_084401082.1">
    <property type="nucleotide sequence ID" value="NZ_JOEA01000014.1"/>
</dbReference>
<organism evidence="5 6">
    <name type="scientific">Lentzea albidocapillata</name>
    <dbReference type="NCBI Taxonomy" id="40571"/>
    <lineage>
        <taxon>Bacteria</taxon>
        <taxon>Bacillati</taxon>
        <taxon>Actinomycetota</taxon>
        <taxon>Actinomycetes</taxon>
        <taxon>Pseudonocardiales</taxon>
        <taxon>Pseudonocardiaceae</taxon>
        <taxon>Lentzea</taxon>
    </lineage>
</organism>
<dbReference type="CDD" id="cd02440">
    <property type="entry name" value="AdoMet_MTases"/>
    <property type="match status" value="1"/>
</dbReference>
<dbReference type="GO" id="GO:0008168">
    <property type="term" value="F:methyltransferase activity"/>
    <property type="evidence" value="ECO:0007669"/>
    <property type="project" value="UniProtKB-KW"/>
</dbReference>
<evidence type="ECO:0000313" key="6">
    <source>
        <dbReference type="Proteomes" id="UP000192840"/>
    </source>
</evidence>
<protein>
    <submittedName>
        <fullName evidence="5">Methyltransferase domain-containing protein</fullName>
    </submittedName>
</protein>